<keyword evidence="2" id="KW-1185">Reference proteome</keyword>
<dbReference type="EMBL" id="JYDW01001890">
    <property type="protein sequence ID" value="KRZ46889.1"/>
    <property type="molecule type" value="Genomic_DNA"/>
</dbReference>
<reference evidence="1 2" key="1">
    <citation type="submission" date="2015-05" db="EMBL/GenBank/DDBJ databases">
        <title>Evolution of Trichinella species and genotypes.</title>
        <authorList>
            <person name="Korhonen P.K."/>
            <person name="Edoardo P."/>
            <person name="Giuseppe L.R."/>
            <person name="Gasser R.B."/>
        </authorList>
    </citation>
    <scope>NUCLEOTIDE SEQUENCE [LARGE SCALE GENOMIC DNA]</scope>
    <source>
        <strain evidence="1">ISS10</strain>
    </source>
</reference>
<sequence>MSLWRYYEQIMASWHMPLPKPQYALNASLHIDEFLPSALAEG</sequence>
<comment type="caution">
    <text evidence="1">The sequence shown here is derived from an EMBL/GenBank/DDBJ whole genome shotgun (WGS) entry which is preliminary data.</text>
</comment>
<gene>
    <name evidence="1" type="ORF">T02_12662</name>
</gene>
<proteinExistence type="predicted"/>
<protein>
    <submittedName>
        <fullName evidence="1">Uncharacterized protein</fullName>
    </submittedName>
</protein>
<evidence type="ECO:0000313" key="1">
    <source>
        <dbReference type="EMBL" id="KRZ46889.1"/>
    </source>
</evidence>
<dbReference type="AlphaFoldDB" id="A0A0V1KHX0"/>
<accession>A0A0V1KHX0</accession>
<evidence type="ECO:0000313" key="2">
    <source>
        <dbReference type="Proteomes" id="UP000054721"/>
    </source>
</evidence>
<organism evidence="1 2">
    <name type="scientific">Trichinella nativa</name>
    <dbReference type="NCBI Taxonomy" id="6335"/>
    <lineage>
        <taxon>Eukaryota</taxon>
        <taxon>Metazoa</taxon>
        <taxon>Ecdysozoa</taxon>
        <taxon>Nematoda</taxon>
        <taxon>Enoplea</taxon>
        <taxon>Dorylaimia</taxon>
        <taxon>Trichinellida</taxon>
        <taxon>Trichinellidae</taxon>
        <taxon>Trichinella</taxon>
    </lineage>
</organism>
<name>A0A0V1KHX0_9BILA</name>
<dbReference type="Proteomes" id="UP000054721">
    <property type="component" value="Unassembled WGS sequence"/>
</dbReference>